<organism evidence="2 3">
    <name type="scientific">Stylonychia lemnae</name>
    <name type="common">Ciliate</name>
    <dbReference type="NCBI Taxonomy" id="5949"/>
    <lineage>
        <taxon>Eukaryota</taxon>
        <taxon>Sar</taxon>
        <taxon>Alveolata</taxon>
        <taxon>Ciliophora</taxon>
        <taxon>Intramacronucleata</taxon>
        <taxon>Spirotrichea</taxon>
        <taxon>Stichotrichia</taxon>
        <taxon>Sporadotrichida</taxon>
        <taxon>Oxytrichidae</taxon>
        <taxon>Stylonychinae</taxon>
        <taxon>Stylonychia</taxon>
    </lineage>
</organism>
<evidence type="ECO:0000313" key="2">
    <source>
        <dbReference type="EMBL" id="CDW87505.1"/>
    </source>
</evidence>
<name>A0A078AYK7_STYLE</name>
<dbReference type="InParanoid" id="A0A078AYK7"/>
<accession>A0A078AYK7</accession>
<keyword evidence="3" id="KW-1185">Reference proteome</keyword>
<evidence type="ECO:0000313" key="3">
    <source>
        <dbReference type="Proteomes" id="UP000039865"/>
    </source>
</evidence>
<dbReference type="AlphaFoldDB" id="A0A078AYK7"/>
<sequence>MFLENLENFQNEDFLEYFQKLENCAIIGNKELKNIFNKSLCIRYKDDVEIQNLIHNQVNNNQDQIQNQIQEEKISNLERDNKQLREELQNKDFEIQLLNDRIKNLEQEKLNQNMKIGTGLNRNSIDGTNSSKQSCNIENKYEQIKEKYQKKLEGKKNKIKELQQEISDQKIVIQNMLFGDIFLNTPRKQTTSHNDPQEKFNFGVPSNIQVIQENQKNKNLKFKREVDINDIDETKEKNFDFIKQSLPQKHQEQVQKLQSVLSSQESLNFFERIKIESISNSNLEQLVEGKIGSYNIKDLTNNPSIQEYLIKESETINSIELDDELFARQLQEEEERELENKLKQKAQNKIRFSLMKTKQRSEI</sequence>
<proteinExistence type="predicted"/>
<feature type="coiled-coil region" evidence="1">
    <location>
        <begin position="60"/>
        <end position="172"/>
    </location>
</feature>
<keyword evidence="1" id="KW-0175">Coiled coil</keyword>
<dbReference type="Proteomes" id="UP000039865">
    <property type="component" value="Unassembled WGS sequence"/>
</dbReference>
<evidence type="ECO:0000256" key="1">
    <source>
        <dbReference type="SAM" id="Coils"/>
    </source>
</evidence>
<reference evidence="2 3" key="1">
    <citation type="submission" date="2014-06" db="EMBL/GenBank/DDBJ databases">
        <authorList>
            <person name="Swart Estienne"/>
        </authorList>
    </citation>
    <scope>NUCLEOTIDE SEQUENCE [LARGE SCALE GENOMIC DNA]</scope>
    <source>
        <strain evidence="2 3">130c</strain>
    </source>
</reference>
<gene>
    <name evidence="2" type="primary">Contig12591.g13431</name>
    <name evidence="2" type="ORF">STYLEM_16610</name>
</gene>
<dbReference type="EMBL" id="CCKQ01015674">
    <property type="protein sequence ID" value="CDW87505.1"/>
    <property type="molecule type" value="Genomic_DNA"/>
</dbReference>
<protein>
    <submittedName>
        <fullName evidence="2">Uncharacterized protein</fullName>
    </submittedName>
</protein>